<evidence type="ECO:0000313" key="18">
    <source>
        <dbReference type="Proteomes" id="UP000739538"/>
    </source>
</evidence>
<proteinExistence type="inferred from homology"/>
<dbReference type="InterPro" id="IPR036462">
    <property type="entry name" value="Fumarylacetoacetase_N_sf"/>
</dbReference>
<name>A0A956SDT6_UNCEI</name>
<dbReference type="EC" id="3.7.1.2" evidence="5"/>
<keyword evidence="7 17" id="KW-0378">Hydrolase</keyword>
<feature type="binding site" evidence="14">
    <location>
        <position position="222"/>
    </location>
    <ligand>
        <name>Ca(2+)</name>
        <dbReference type="ChEBI" id="CHEBI:29108"/>
    </ligand>
</feature>
<dbReference type="GO" id="GO:1902000">
    <property type="term" value="P:homogentisate catabolic process"/>
    <property type="evidence" value="ECO:0007669"/>
    <property type="project" value="TreeGrafter"/>
</dbReference>
<evidence type="ECO:0000256" key="8">
    <source>
        <dbReference type="ARBA" id="ARBA00022837"/>
    </source>
</evidence>
<feature type="active site" description="Proton acceptor" evidence="12">
    <location>
        <position position="154"/>
    </location>
</feature>
<evidence type="ECO:0000256" key="12">
    <source>
        <dbReference type="PIRSR" id="PIRSR605959-1"/>
    </source>
</evidence>
<evidence type="ECO:0000259" key="15">
    <source>
        <dbReference type="Pfam" id="PF01557"/>
    </source>
</evidence>
<dbReference type="NCBIfam" id="TIGR01266">
    <property type="entry name" value="fum_ac_acetase"/>
    <property type="match status" value="1"/>
</dbReference>
<feature type="domain" description="Fumarylacetoacetase N-terminal" evidence="16">
    <location>
        <begin position="27"/>
        <end position="139"/>
    </location>
</feature>
<dbReference type="Gene3D" id="2.30.30.230">
    <property type="entry name" value="Fumarylacetoacetase, N-terminal domain"/>
    <property type="match status" value="1"/>
</dbReference>
<evidence type="ECO:0000256" key="4">
    <source>
        <dbReference type="ARBA" id="ARBA00010211"/>
    </source>
</evidence>
<evidence type="ECO:0000256" key="5">
    <source>
        <dbReference type="ARBA" id="ARBA00012094"/>
    </source>
</evidence>
<dbReference type="Gene3D" id="3.90.850.10">
    <property type="entry name" value="Fumarylacetoacetase-like, C-terminal domain"/>
    <property type="match status" value="1"/>
</dbReference>
<evidence type="ECO:0000313" key="17">
    <source>
        <dbReference type="EMBL" id="MCA9756741.1"/>
    </source>
</evidence>
<evidence type="ECO:0000256" key="9">
    <source>
        <dbReference type="ARBA" id="ARBA00022842"/>
    </source>
</evidence>
<evidence type="ECO:0000256" key="13">
    <source>
        <dbReference type="PIRSR" id="PIRSR605959-2"/>
    </source>
</evidence>
<feature type="domain" description="Fumarylacetoacetase-like C-terminal" evidence="15">
    <location>
        <begin position="146"/>
        <end position="430"/>
    </location>
</feature>
<gene>
    <name evidence="17" type="primary">fahA</name>
    <name evidence="17" type="ORF">KDA27_13130</name>
</gene>
<feature type="binding site" evidence="13">
    <location>
        <position position="261"/>
    </location>
    <ligand>
        <name>substrate</name>
    </ligand>
</feature>
<dbReference type="PANTHER" id="PTHR43069">
    <property type="entry name" value="FUMARYLACETOACETASE"/>
    <property type="match status" value="1"/>
</dbReference>
<evidence type="ECO:0000256" key="10">
    <source>
        <dbReference type="ARBA" id="ARBA00022878"/>
    </source>
</evidence>
<evidence type="ECO:0000256" key="3">
    <source>
        <dbReference type="ARBA" id="ARBA00004782"/>
    </source>
</evidence>
<dbReference type="Proteomes" id="UP000739538">
    <property type="component" value="Unassembled WGS sequence"/>
</dbReference>
<dbReference type="GO" id="GO:0004334">
    <property type="term" value="F:fumarylacetoacetase activity"/>
    <property type="evidence" value="ECO:0007669"/>
    <property type="project" value="UniProtKB-EC"/>
</dbReference>
<evidence type="ECO:0000256" key="14">
    <source>
        <dbReference type="PIRSR" id="PIRSR605959-3"/>
    </source>
</evidence>
<organism evidence="17 18">
    <name type="scientific">Eiseniibacteriota bacterium</name>
    <dbReference type="NCBI Taxonomy" id="2212470"/>
    <lineage>
        <taxon>Bacteria</taxon>
        <taxon>Candidatus Eiseniibacteriota</taxon>
    </lineage>
</organism>
<comment type="similarity">
    <text evidence="4">Belongs to the FAH family.</text>
</comment>
<feature type="binding site" evidence="13">
    <location>
        <position position="163"/>
    </location>
    <ligand>
        <name>substrate</name>
    </ligand>
</feature>
<feature type="binding site" evidence="13">
    <location>
        <position position="149"/>
    </location>
    <ligand>
        <name>substrate</name>
    </ligand>
</feature>
<feature type="binding site" evidence="14">
    <location>
        <position position="254"/>
    </location>
    <ligand>
        <name>Ca(2+)</name>
        <dbReference type="ChEBI" id="CHEBI:29108"/>
    </ligand>
</feature>
<reference evidence="17" key="2">
    <citation type="journal article" date="2021" name="Microbiome">
        <title>Successional dynamics and alternative stable states in a saline activated sludge microbial community over 9 years.</title>
        <authorList>
            <person name="Wang Y."/>
            <person name="Ye J."/>
            <person name="Ju F."/>
            <person name="Liu L."/>
            <person name="Boyd J.A."/>
            <person name="Deng Y."/>
            <person name="Parks D.H."/>
            <person name="Jiang X."/>
            <person name="Yin X."/>
            <person name="Woodcroft B.J."/>
            <person name="Tyson G.W."/>
            <person name="Hugenholtz P."/>
            <person name="Polz M.F."/>
            <person name="Zhang T."/>
        </authorList>
    </citation>
    <scope>NUCLEOTIDE SEQUENCE</scope>
    <source>
        <strain evidence="17">HKST-UBA02</strain>
    </source>
</reference>
<dbReference type="SUPFAM" id="SSF56529">
    <property type="entry name" value="FAH"/>
    <property type="match status" value="1"/>
</dbReference>
<keyword evidence="10" id="KW-0828">Tyrosine catabolism</keyword>
<dbReference type="Pfam" id="PF09298">
    <property type="entry name" value="FAA_hydrolase_N"/>
    <property type="match status" value="1"/>
</dbReference>
<comment type="pathway">
    <text evidence="3">Amino-acid degradation; L-phenylalanine degradation; acetoacetate and fumarate from L-phenylalanine: step 6/6.</text>
</comment>
<evidence type="ECO:0000256" key="1">
    <source>
        <dbReference type="ARBA" id="ARBA00001913"/>
    </source>
</evidence>
<dbReference type="InterPro" id="IPR005959">
    <property type="entry name" value="Fumarylacetoacetase"/>
</dbReference>
<keyword evidence="9 14" id="KW-0460">Magnesium</keyword>
<comment type="caution">
    <text evidence="17">The sequence shown here is derived from an EMBL/GenBank/DDBJ whole genome shotgun (WGS) entry which is preliminary data.</text>
</comment>
<dbReference type="GO" id="GO:0006559">
    <property type="term" value="P:L-phenylalanine catabolic process"/>
    <property type="evidence" value="ECO:0007669"/>
    <property type="project" value="UniProtKB-KW"/>
</dbReference>
<dbReference type="InterPro" id="IPR036663">
    <property type="entry name" value="Fumarylacetoacetase_C_sf"/>
</dbReference>
<evidence type="ECO:0000256" key="11">
    <source>
        <dbReference type="ARBA" id="ARBA00023232"/>
    </source>
</evidence>
<evidence type="ECO:0000259" key="16">
    <source>
        <dbReference type="Pfam" id="PF09298"/>
    </source>
</evidence>
<dbReference type="FunFam" id="3.90.850.10:FF:000004">
    <property type="entry name" value="Fumarylacetoacetase"/>
    <property type="match status" value="1"/>
</dbReference>
<dbReference type="GO" id="GO:0046872">
    <property type="term" value="F:metal ion binding"/>
    <property type="evidence" value="ECO:0007669"/>
    <property type="project" value="UniProtKB-KW"/>
</dbReference>
<keyword evidence="11" id="KW-0585">Phenylalanine catabolism</keyword>
<dbReference type="SUPFAM" id="SSF63433">
    <property type="entry name" value="Fumarylacetoacetate hydrolase, FAH, N-terminal domain"/>
    <property type="match status" value="1"/>
</dbReference>
<feature type="binding site" evidence="14">
    <location>
        <position position="220"/>
    </location>
    <ligand>
        <name>Ca(2+)</name>
        <dbReference type="ChEBI" id="CHEBI:29108"/>
    </ligand>
</feature>
<sequence>MTQLNETHDPRLRSFVPVAPDSDFPIQNLPFGIFRRGGSGSATRARAGVAIGDLVVDLSALAAAGLFDGTPCAGEVRGENGIFSRADLNGFSALGPDAWSAVRKTLSELLRDDNPRLRDDATLRASAMIPVADCELLLPVTIGDYTDFYSSKEHATNVGIMFRGKENALMPNWLHLPVAYHGRASSVVVSGTPVRRPSGQTKADDAEAPSFGPSRLLDFELEMGVFVGPGSTLGDPIAVDDAHRHLFGMVLVNDWSARDIQKWEYQPLGPFLAKNFATTISPWIVTMEALEPFRKQGPTQDPEPLPYLRSQGDWSYDIVLDVLVRTPKMEEPARISRSNFRYMYWNVCQQLAHHSVTGCNMRPGDLLASGTISGPEKEERGSLLELTWRGSEPLQLPSGEERKFLLDGDELILRGWAQGDGYRVGFGECRGVVEPARTSV</sequence>
<keyword evidence="6 14" id="KW-0479">Metal-binding</keyword>
<dbReference type="PANTHER" id="PTHR43069:SF2">
    <property type="entry name" value="FUMARYLACETOACETASE"/>
    <property type="match status" value="1"/>
</dbReference>
<keyword evidence="8 14" id="KW-0106">Calcium</keyword>
<dbReference type="InterPro" id="IPR011234">
    <property type="entry name" value="Fumarylacetoacetase-like_C"/>
</dbReference>
<feature type="binding site" evidence="14">
    <location>
        <position position="254"/>
    </location>
    <ligand>
        <name>Mg(2+)</name>
        <dbReference type="ChEBI" id="CHEBI:18420"/>
    </ligand>
</feature>
<evidence type="ECO:0000256" key="2">
    <source>
        <dbReference type="ARBA" id="ARBA00001946"/>
    </source>
</evidence>
<dbReference type="Pfam" id="PF01557">
    <property type="entry name" value="FAA_hydrolase"/>
    <property type="match status" value="1"/>
</dbReference>
<accession>A0A956SDT6</accession>
<feature type="binding site" evidence="14">
    <location>
        <position position="147"/>
    </location>
    <ligand>
        <name>Ca(2+)</name>
        <dbReference type="ChEBI" id="CHEBI:29108"/>
    </ligand>
</feature>
<evidence type="ECO:0000256" key="6">
    <source>
        <dbReference type="ARBA" id="ARBA00022723"/>
    </source>
</evidence>
<comment type="cofactor">
    <cofactor evidence="2 14">
        <name>Mg(2+)</name>
        <dbReference type="ChEBI" id="CHEBI:18420"/>
    </cofactor>
</comment>
<evidence type="ECO:0000256" key="7">
    <source>
        <dbReference type="ARBA" id="ARBA00022801"/>
    </source>
</evidence>
<dbReference type="GO" id="GO:0006572">
    <property type="term" value="P:L-tyrosine catabolic process"/>
    <property type="evidence" value="ECO:0007669"/>
    <property type="project" value="UniProtKB-KW"/>
</dbReference>
<dbReference type="InterPro" id="IPR015377">
    <property type="entry name" value="Fumarylacetoacetase_N"/>
</dbReference>
<feature type="binding site" evidence="13">
    <location>
        <position position="265"/>
    </location>
    <ligand>
        <name>substrate</name>
    </ligand>
</feature>
<protein>
    <recommendedName>
        <fullName evidence="5">fumarylacetoacetase</fullName>
        <ecNumber evidence="5">3.7.1.2</ecNumber>
    </recommendedName>
</protein>
<reference evidence="17" key="1">
    <citation type="submission" date="2020-04" db="EMBL/GenBank/DDBJ databases">
        <authorList>
            <person name="Zhang T."/>
        </authorList>
    </citation>
    <scope>NUCLEOTIDE SEQUENCE</scope>
    <source>
        <strain evidence="17">HKST-UBA02</strain>
    </source>
</reference>
<feature type="binding site" evidence="13">
    <location>
        <position position="371"/>
    </location>
    <ligand>
        <name>substrate</name>
    </ligand>
</feature>
<feature type="binding site" evidence="14">
    <location>
        <position position="274"/>
    </location>
    <ligand>
        <name>Mg(2+)</name>
        <dbReference type="ChEBI" id="CHEBI:18420"/>
    </ligand>
</feature>
<dbReference type="EMBL" id="JAGQHS010000065">
    <property type="protein sequence ID" value="MCA9756741.1"/>
    <property type="molecule type" value="Genomic_DNA"/>
</dbReference>
<feature type="binding site" evidence="14">
    <location>
        <position position="278"/>
    </location>
    <ligand>
        <name>Mg(2+)</name>
        <dbReference type="ChEBI" id="CHEBI:18420"/>
    </ligand>
</feature>
<comment type="cofactor">
    <cofactor evidence="1 14">
        <name>Ca(2+)</name>
        <dbReference type="ChEBI" id="CHEBI:29108"/>
    </cofactor>
</comment>
<dbReference type="AlphaFoldDB" id="A0A956SDT6"/>